<dbReference type="Proteomes" id="UP001519654">
    <property type="component" value="Unassembled WGS sequence"/>
</dbReference>
<proteinExistence type="predicted"/>
<dbReference type="PANTHER" id="PTHR37017">
    <property type="entry name" value="AB HYDROLASE-1 DOMAIN-CONTAINING PROTEIN-RELATED"/>
    <property type="match status" value="1"/>
</dbReference>
<protein>
    <submittedName>
        <fullName evidence="3">Alpha/beta hydrolase</fullName>
    </submittedName>
</protein>
<feature type="domain" description="AB hydrolase-1" evidence="2">
    <location>
        <begin position="5"/>
        <end position="220"/>
    </location>
</feature>
<dbReference type="PANTHER" id="PTHR37017:SF11">
    <property type="entry name" value="ESTERASE_LIPASE_THIOESTERASE DOMAIN-CONTAINING PROTEIN"/>
    <property type="match status" value="1"/>
</dbReference>
<sequence>MTTYVLVPGAGGQAWYWHRVVPELERRGHEVIAVELPTGDETAGLSAYAETIVTAATGRGPVTLVAQSMAGFSAPLTVGRLPVDEIVLVNAMVPAPGETAGDWWDNTGQPAARRDAEAAAGRDPNAEFDLLEGFFHDVPAEVTAAAMAAEPDQADKPFGDPWPLDAWPDVPTRAVVSRGDRLFPPDFQRRVLADRLKIEPTVITGGHLVALSYPQELAAAISDS</sequence>
<gene>
    <name evidence="3" type="ORF">KOI35_38975</name>
</gene>
<dbReference type="InterPro" id="IPR000073">
    <property type="entry name" value="AB_hydrolase_1"/>
</dbReference>
<feature type="region of interest" description="Disordered" evidence="1">
    <location>
        <begin position="100"/>
        <end position="121"/>
    </location>
</feature>
<dbReference type="EMBL" id="JAHKKG010000015">
    <property type="protein sequence ID" value="MBU2669510.1"/>
    <property type="molecule type" value="Genomic_DNA"/>
</dbReference>
<dbReference type="Gene3D" id="3.40.50.1820">
    <property type="entry name" value="alpha/beta hydrolase"/>
    <property type="match status" value="1"/>
</dbReference>
<evidence type="ECO:0000259" key="2">
    <source>
        <dbReference type="Pfam" id="PF12697"/>
    </source>
</evidence>
<keyword evidence="3" id="KW-0378">Hydrolase</keyword>
<organism evidence="3 4">
    <name type="scientific">Paractinoplanes bogorensis</name>
    <dbReference type="NCBI Taxonomy" id="1610840"/>
    <lineage>
        <taxon>Bacteria</taxon>
        <taxon>Bacillati</taxon>
        <taxon>Actinomycetota</taxon>
        <taxon>Actinomycetes</taxon>
        <taxon>Micromonosporales</taxon>
        <taxon>Micromonosporaceae</taxon>
        <taxon>Paractinoplanes</taxon>
    </lineage>
</organism>
<keyword evidence="4" id="KW-1185">Reference proteome</keyword>
<name>A0ABS5Z505_9ACTN</name>
<reference evidence="3 4" key="1">
    <citation type="submission" date="2021-06" db="EMBL/GenBank/DDBJ databases">
        <title>Actinoplanes lichenicola sp. nov., and Actinoplanes ovalisporus sp. nov., isolated from lichen in Thailand.</title>
        <authorList>
            <person name="Saeng-In P."/>
            <person name="Kanchanasin P."/>
            <person name="Yuki M."/>
            <person name="Kudo T."/>
            <person name="Ohkuma M."/>
            <person name="Phongsopitanun W."/>
            <person name="Tanasupawat S."/>
        </authorList>
    </citation>
    <scope>NUCLEOTIDE SEQUENCE [LARGE SCALE GENOMIC DNA]</scope>
    <source>
        <strain evidence="3 4">NBRC 110975</strain>
    </source>
</reference>
<dbReference type="RefSeq" id="WP_215794218.1">
    <property type="nucleotide sequence ID" value="NZ_JAHKKG010000015.1"/>
</dbReference>
<comment type="caution">
    <text evidence="3">The sequence shown here is derived from an EMBL/GenBank/DDBJ whole genome shotgun (WGS) entry which is preliminary data.</text>
</comment>
<accession>A0ABS5Z505</accession>
<evidence type="ECO:0000313" key="3">
    <source>
        <dbReference type="EMBL" id="MBU2669510.1"/>
    </source>
</evidence>
<dbReference type="InterPro" id="IPR052897">
    <property type="entry name" value="Sec-Metab_Biosynth_Hydrolase"/>
</dbReference>
<dbReference type="Pfam" id="PF12697">
    <property type="entry name" value="Abhydrolase_6"/>
    <property type="match status" value="1"/>
</dbReference>
<evidence type="ECO:0000256" key="1">
    <source>
        <dbReference type="SAM" id="MobiDB-lite"/>
    </source>
</evidence>
<dbReference type="InterPro" id="IPR029058">
    <property type="entry name" value="AB_hydrolase_fold"/>
</dbReference>
<dbReference type="SUPFAM" id="SSF53474">
    <property type="entry name" value="alpha/beta-Hydrolases"/>
    <property type="match status" value="1"/>
</dbReference>
<dbReference type="GO" id="GO:0016787">
    <property type="term" value="F:hydrolase activity"/>
    <property type="evidence" value="ECO:0007669"/>
    <property type="project" value="UniProtKB-KW"/>
</dbReference>
<evidence type="ECO:0000313" key="4">
    <source>
        <dbReference type="Proteomes" id="UP001519654"/>
    </source>
</evidence>